<dbReference type="PRINTS" id="PR01415">
    <property type="entry name" value="ANKYRIN"/>
</dbReference>
<dbReference type="PROSITE" id="PS50011">
    <property type="entry name" value="PROTEIN_KINASE_DOM"/>
    <property type="match status" value="1"/>
</dbReference>
<dbReference type="SUPFAM" id="SSF56112">
    <property type="entry name" value="Protein kinase-like (PK-like)"/>
    <property type="match status" value="1"/>
</dbReference>
<dbReference type="GO" id="GO:0005524">
    <property type="term" value="F:ATP binding"/>
    <property type="evidence" value="ECO:0007669"/>
    <property type="project" value="UniProtKB-UniRule"/>
</dbReference>
<evidence type="ECO:0000256" key="2">
    <source>
        <dbReference type="ARBA" id="ARBA00022741"/>
    </source>
</evidence>
<dbReference type="KEGG" id="epa:110233714"/>
<dbReference type="PANTHER" id="PTHR24189:SF50">
    <property type="entry name" value="ANKYRIN REPEAT AND SOCS BOX PROTEIN 2"/>
    <property type="match status" value="1"/>
</dbReference>
<feature type="repeat" description="ANK" evidence="5">
    <location>
        <begin position="319"/>
        <end position="351"/>
    </location>
</feature>
<keyword evidence="2 6" id="KW-0547">Nucleotide-binding</keyword>
<keyword evidence="1" id="KW-0677">Repeat</keyword>
<evidence type="ECO:0000313" key="10">
    <source>
        <dbReference type="Proteomes" id="UP000887567"/>
    </source>
</evidence>
<evidence type="ECO:0000259" key="8">
    <source>
        <dbReference type="PROSITE" id="PS50011"/>
    </source>
</evidence>
<dbReference type="InterPro" id="IPR036770">
    <property type="entry name" value="Ankyrin_rpt-contain_sf"/>
</dbReference>
<dbReference type="InterPro" id="IPR000719">
    <property type="entry name" value="Prot_kinase_dom"/>
</dbReference>
<dbReference type="PROSITE" id="PS00108">
    <property type="entry name" value="PROTEIN_KINASE_ST"/>
    <property type="match status" value="1"/>
</dbReference>
<feature type="domain" description="Protein kinase" evidence="8">
    <location>
        <begin position="998"/>
        <end position="1165"/>
    </location>
</feature>
<dbReference type="AlphaFoldDB" id="A0A913WVD4"/>
<dbReference type="GO" id="GO:0004672">
    <property type="term" value="F:protein kinase activity"/>
    <property type="evidence" value="ECO:0007669"/>
    <property type="project" value="InterPro"/>
</dbReference>
<sequence length="1165" mass="129737">MSWSVINLYDNSTNTSALIKAIFDGNNELSRELITQGEDPNVRDDEGRTPLMCAAFKGNKEIAEILIDAGSEVNQRNHNKQTALFHSIANNNEVVARLLALKRADVNVSDIYRQTPLLSAAENDNKEVARLLIEKGADVNVSDKDGQTPLFSAAKNDNKEVARLLIEKGADVNVSDMDGQTPLFSAAQYDNEKVARLLIEKGADINVSDNDKITPLFSAATNNNEEVARLLIEKGADVNVSNKDGQTPLFSAATNNNEEVARLLIEKGADVNVSNKDGQTPLFSAATNNNEEVARLLIEKGADVNVCDKHGRTPLFNAAGQTPLFSAATNNNEEVARLLIEKGADVNVCDKHGRTPLFNAVNARDMYGRTAMFSAATTIDDSKMFEVIATMLVRKGGVVDDTDNKDMSVLSYFVERHCCNSFKDNRNVSKRLSFFIKNGIRNSAIFTSALSYLYATLPNYFYSSNTVDRREMFLNAISVAYTYASHEVQSIDTLNALLDDERIPEAMDLMVMLGVNPNCADSYGNTALHYATLLPFHGVSQENAKKILETLRNHGIRTNIKNQEKETPLHFCLSEQAWKLASEKDTWSGIMTVVEICEFLLQDGSLISETTRNGKTVYHLIMELLSHGLSMNDVIIRDVICSSSVKLLKMFSKITGEDLNVLKKMDHKLKSPLHLWASLSLPPNQKYYRDPLTKGFTFQVLLDSIFKHLWKPGMSPNPRNDQDQTPLHLCKTWTATRLLIEAGAKANDVDGEGQTPLLNVAKQKQFKIKQGYLFPDVEEDPKQFFETCVSLGLDIWSSDNEGQSMLSIFLDSEAYALANGLIDVAVANCKSTTIVKQLLDAICKDQSTSTTWKSLLTLTLITSPQLASSTNLDGSLRHICTNIEKEVLGQKQEQRVGIEEGNESEEPPNKRPRIVDTENRSTPKSNVIFDIGRQLLFYGADGNSLCNDFPNLHSFLTAVITPDQMKEIIPWTSHSTIHEEKLRAVSRKQNVAEIGTYYYHEEPIGKGGFGDVYAGIGKNDGREVAIKKIKRSQVKGQDKREISNLVELADCPQVVKYISFDVSDKHFVFIVLELMEGHLDDYFPSPSFDASRRPRLCRDVVQGLAYLHQHEPKPILHRDLKPENILYKFDKDGKVIVKIADFGLSSPLTTGRTTVLHSKVGTRCW</sequence>
<organism evidence="9 10">
    <name type="scientific">Exaiptasia diaphana</name>
    <name type="common">Tropical sea anemone</name>
    <name type="synonym">Aiptasia pulchella</name>
    <dbReference type="NCBI Taxonomy" id="2652724"/>
    <lineage>
        <taxon>Eukaryota</taxon>
        <taxon>Metazoa</taxon>
        <taxon>Cnidaria</taxon>
        <taxon>Anthozoa</taxon>
        <taxon>Hexacorallia</taxon>
        <taxon>Actiniaria</taxon>
        <taxon>Aiptasiidae</taxon>
        <taxon>Exaiptasia</taxon>
    </lineage>
</organism>
<dbReference type="Gene3D" id="1.25.40.20">
    <property type="entry name" value="Ankyrin repeat-containing domain"/>
    <property type="match status" value="6"/>
</dbReference>
<evidence type="ECO:0000256" key="3">
    <source>
        <dbReference type="ARBA" id="ARBA00022840"/>
    </source>
</evidence>
<keyword evidence="10" id="KW-1185">Reference proteome</keyword>
<dbReference type="InterPro" id="IPR011009">
    <property type="entry name" value="Kinase-like_dom_sf"/>
</dbReference>
<evidence type="ECO:0000256" key="4">
    <source>
        <dbReference type="ARBA" id="ARBA00023043"/>
    </source>
</evidence>
<dbReference type="OrthoDB" id="5990167at2759"/>
<keyword evidence="3 6" id="KW-0067">ATP-binding</keyword>
<dbReference type="PROSITE" id="PS50088">
    <property type="entry name" value="ANK_REPEAT"/>
    <property type="match status" value="9"/>
</dbReference>
<feature type="binding site" evidence="6">
    <location>
        <position position="1028"/>
    </location>
    <ligand>
        <name>ATP</name>
        <dbReference type="ChEBI" id="CHEBI:30616"/>
    </ligand>
</feature>
<evidence type="ECO:0000313" key="9">
    <source>
        <dbReference type="EnsemblMetazoa" id="XP_020894695.2"/>
    </source>
</evidence>
<feature type="region of interest" description="Disordered" evidence="7">
    <location>
        <begin position="891"/>
        <end position="918"/>
    </location>
</feature>
<dbReference type="Pfam" id="PF12796">
    <property type="entry name" value="Ank_2"/>
    <property type="match status" value="3"/>
</dbReference>
<dbReference type="PROSITE" id="PS00107">
    <property type="entry name" value="PROTEIN_KINASE_ATP"/>
    <property type="match status" value="1"/>
</dbReference>
<dbReference type="PROSITE" id="PS50297">
    <property type="entry name" value="ANK_REP_REGION"/>
    <property type="match status" value="8"/>
</dbReference>
<dbReference type="PANTHER" id="PTHR24189">
    <property type="entry name" value="MYOTROPHIN"/>
    <property type="match status" value="1"/>
</dbReference>
<dbReference type="GeneID" id="110233714"/>
<name>A0A913WVD4_EXADI</name>
<dbReference type="InterPro" id="IPR002110">
    <property type="entry name" value="Ankyrin_rpt"/>
</dbReference>
<dbReference type="InterPro" id="IPR008271">
    <property type="entry name" value="Ser/Thr_kinase_AS"/>
</dbReference>
<feature type="repeat" description="ANK" evidence="5">
    <location>
        <begin position="178"/>
        <end position="210"/>
    </location>
</feature>
<feature type="repeat" description="ANK" evidence="5">
    <location>
        <begin position="244"/>
        <end position="276"/>
    </location>
</feature>
<dbReference type="InterPro" id="IPR017441">
    <property type="entry name" value="Protein_kinase_ATP_BS"/>
</dbReference>
<dbReference type="Gene3D" id="1.10.510.10">
    <property type="entry name" value="Transferase(Phosphotransferase) domain 1"/>
    <property type="match status" value="1"/>
</dbReference>
<dbReference type="Proteomes" id="UP000887567">
    <property type="component" value="Unplaced"/>
</dbReference>
<feature type="repeat" description="ANK" evidence="5">
    <location>
        <begin position="211"/>
        <end position="243"/>
    </location>
</feature>
<feature type="repeat" description="ANK" evidence="5">
    <location>
        <begin position="277"/>
        <end position="309"/>
    </location>
</feature>
<evidence type="ECO:0000256" key="1">
    <source>
        <dbReference type="ARBA" id="ARBA00022737"/>
    </source>
</evidence>
<proteinExistence type="predicted"/>
<evidence type="ECO:0000256" key="5">
    <source>
        <dbReference type="PROSITE-ProRule" id="PRU00023"/>
    </source>
</evidence>
<dbReference type="SMART" id="SM00220">
    <property type="entry name" value="S_TKc"/>
    <property type="match status" value="1"/>
</dbReference>
<feature type="repeat" description="ANK" evidence="5">
    <location>
        <begin position="13"/>
        <end position="45"/>
    </location>
</feature>
<dbReference type="SMART" id="SM00248">
    <property type="entry name" value="ANK"/>
    <property type="match status" value="14"/>
</dbReference>
<dbReference type="RefSeq" id="XP_020894695.2">
    <property type="nucleotide sequence ID" value="XM_021039036.2"/>
</dbReference>
<evidence type="ECO:0000256" key="7">
    <source>
        <dbReference type="SAM" id="MobiDB-lite"/>
    </source>
</evidence>
<feature type="compositionally biased region" description="Basic and acidic residues" evidence="7">
    <location>
        <begin position="907"/>
        <end position="918"/>
    </location>
</feature>
<evidence type="ECO:0000256" key="6">
    <source>
        <dbReference type="PROSITE-ProRule" id="PRU10141"/>
    </source>
</evidence>
<feature type="repeat" description="ANK" evidence="5">
    <location>
        <begin position="46"/>
        <end position="78"/>
    </location>
</feature>
<dbReference type="Pfam" id="PF00069">
    <property type="entry name" value="Pkinase"/>
    <property type="match status" value="1"/>
</dbReference>
<reference evidence="9" key="1">
    <citation type="submission" date="2022-11" db="UniProtKB">
        <authorList>
            <consortium name="EnsemblMetazoa"/>
        </authorList>
    </citation>
    <scope>IDENTIFICATION</scope>
</reference>
<protein>
    <recommendedName>
        <fullName evidence="8">Protein kinase domain-containing protein</fullName>
    </recommendedName>
</protein>
<feature type="repeat" description="ANK" evidence="5">
    <location>
        <begin position="112"/>
        <end position="144"/>
    </location>
</feature>
<dbReference type="SUPFAM" id="SSF48403">
    <property type="entry name" value="Ankyrin repeat"/>
    <property type="match status" value="2"/>
</dbReference>
<feature type="repeat" description="ANK" evidence="5">
    <location>
        <begin position="145"/>
        <end position="177"/>
    </location>
</feature>
<dbReference type="InterPro" id="IPR050745">
    <property type="entry name" value="Multifunctional_regulatory"/>
</dbReference>
<keyword evidence="4 5" id="KW-0040">ANK repeat</keyword>
<dbReference type="EnsemblMetazoa" id="XM_021039036.2">
    <property type="protein sequence ID" value="XP_020894695.2"/>
    <property type="gene ID" value="LOC110233714"/>
</dbReference>
<dbReference type="Pfam" id="PF13637">
    <property type="entry name" value="Ank_4"/>
    <property type="match status" value="2"/>
</dbReference>
<accession>A0A913WVD4</accession>